<evidence type="ECO:0000256" key="1">
    <source>
        <dbReference type="ARBA" id="ARBA00012797"/>
    </source>
</evidence>
<proteinExistence type="predicted"/>
<dbReference type="InterPro" id="IPR028564">
    <property type="entry name" value="MT_TRM10-typ"/>
</dbReference>
<dbReference type="GO" id="GO:0052905">
    <property type="term" value="F:tRNA (guanosine(9)-N1)-methyltransferase activity"/>
    <property type="evidence" value="ECO:0007669"/>
    <property type="project" value="UniProtKB-EC"/>
</dbReference>
<dbReference type="InterPro" id="IPR007356">
    <property type="entry name" value="tRNA_m1G_MeTrfase_euk"/>
</dbReference>
<feature type="compositionally biased region" description="Basic residues" evidence="6">
    <location>
        <begin position="31"/>
        <end position="41"/>
    </location>
</feature>
<keyword evidence="3" id="KW-0808">Transferase</keyword>
<evidence type="ECO:0000256" key="6">
    <source>
        <dbReference type="SAM" id="MobiDB-lite"/>
    </source>
</evidence>
<dbReference type="Proteomes" id="UP000052943">
    <property type="component" value="Unassembled WGS sequence"/>
</dbReference>
<evidence type="ECO:0000256" key="4">
    <source>
        <dbReference type="ARBA" id="ARBA00022691"/>
    </source>
</evidence>
<dbReference type="AlphaFoldDB" id="A0A0W8AZ48"/>
<dbReference type="OrthoDB" id="278300at2759"/>
<dbReference type="SUPFAM" id="SSF56112">
    <property type="entry name" value="Protein kinase-like (PK-like)"/>
    <property type="match status" value="1"/>
</dbReference>
<dbReference type="GO" id="GO:0002939">
    <property type="term" value="P:tRNA N1-guanine methylation"/>
    <property type="evidence" value="ECO:0007669"/>
    <property type="project" value="TreeGrafter"/>
</dbReference>
<evidence type="ECO:0000313" key="8">
    <source>
        <dbReference type="EMBL" id="KUF64923.1"/>
    </source>
</evidence>
<dbReference type="GO" id="GO:0005634">
    <property type="term" value="C:nucleus"/>
    <property type="evidence" value="ECO:0007669"/>
    <property type="project" value="TreeGrafter"/>
</dbReference>
<dbReference type="InterPro" id="IPR011009">
    <property type="entry name" value="Kinase-like_dom_sf"/>
</dbReference>
<evidence type="ECO:0000259" key="7">
    <source>
        <dbReference type="PROSITE" id="PS51675"/>
    </source>
</evidence>
<dbReference type="Pfam" id="PF07714">
    <property type="entry name" value="PK_Tyr_Ser-Thr"/>
    <property type="match status" value="1"/>
</dbReference>
<dbReference type="EMBL" id="LNFO01006116">
    <property type="protein sequence ID" value="KUF64923.1"/>
    <property type="molecule type" value="Genomic_DNA"/>
</dbReference>
<accession>A0A0W8AZ48</accession>
<evidence type="ECO:0000256" key="3">
    <source>
        <dbReference type="ARBA" id="ARBA00022679"/>
    </source>
</evidence>
<keyword evidence="2" id="KW-0489">Methyltransferase</keyword>
<gene>
    <name evidence="8" type="ORF">AM587_10017732</name>
</gene>
<evidence type="ECO:0000256" key="5">
    <source>
        <dbReference type="ARBA" id="ARBA00048434"/>
    </source>
</evidence>
<reference evidence="8 9" key="1">
    <citation type="submission" date="2015-11" db="EMBL/GenBank/DDBJ databases">
        <title>Genomes and virulence difference between two physiological races of Phytophthora nicotianae.</title>
        <authorList>
            <person name="Liu H."/>
            <person name="Ma X."/>
            <person name="Yu H."/>
            <person name="Fang D."/>
            <person name="Li Y."/>
            <person name="Wang X."/>
            <person name="Wang W."/>
            <person name="Dong Y."/>
            <person name="Xiao B."/>
        </authorList>
    </citation>
    <scope>NUCLEOTIDE SEQUENCE [LARGE SCALE GENOMIC DNA]</scope>
    <source>
        <strain evidence="9">race 0</strain>
    </source>
</reference>
<dbReference type="InterPro" id="IPR038459">
    <property type="entry name" value="MT_TRM10-typ_sf"/>
</dbReference>
<evidence type="ECO:0000256" key="2">
    <source>
        <dbReference type="ARBA" id="ARBA00022603"/>
    </source>
</evidence>
<dbReference type="PANTHER" id="PTHR13563">
    <property type="entry name" value="TRNA (GUANINE-9-) METHYLTRANSFERASE"/>
    <property type="match status" value="1"/>
</dbReference>
<feature type="domain" description="SAM-dependent MTase TRM10-type" evidence="7">
    <location>
        <begin position="92"/>
        <end position="286"/>
    </location>
</feature>
<feature type="region of interest" description="Disordered" evidence="6">
    <location>
        <begin position="1"/>
        <end position="80"/>
    </location>
</feature>
<comment type="catalytic activity">
    <reaction evidence="5">
        <text>guanosine(9) in tRNA + S-adenosyl-L-methionine = N(1)-methylguanosine(9) in tRNA + S-adenosyl-L-homocysteine + H(+)</text>
        <dbReference type="Rhea" id="RHEA:43156"/>
        <dbReference type="Rhea" id="RHEA-COMP:10367"/>
        <dbReference type="Rhea" id="RHEA-COMP:10368"/>
        <dbReference type="ChEBI" id="CHEBI:15378"/>
        <dbReference type="ChEBI" id="CHEBI:57856"/>
        <dbReference type="ChEBI" id="CHEBI:59789"/>
        <dbReference type="ChEBI" id="CHEBI:73542"/>
        <dbReference type="ChEBI" id="CHEBI:74269"/>
        <dbReference type="EC" id="2.1.1.221"/>
    </reaction>
</comment>
<dbReference type="InterPro" id="IPR001245">
    <property type="entry name" value="Ser-Thr/Tyr_kinase_cat_dom"/>
</dbReference>
<evidence type="ECO:0000313" key="9">
    <source>
        <dbReference type="Proteomes" id="UP000052943"/>
    </source>
</evidence>
<dbReference type="Gene3D" id="1.10.510.10">
    <property type="entry name" value="Transferase(Phosphotransferase) domain 1"/>
    <property type="match status" value="1"/>
</dbReference>
<organism evidence="8 9">
    <name type="scientific">Phytophthora nicotianae</name>
    <name type="common">Potato buckeye rot agent</name>
    <name type="synonym">Phytophthora parasitica</name>
    <dbReference type="NCBI Taxonomy" id="4792"/>
    <lineage>
        <taxon>Eukaryota</taxon>
        <taxon>Sar</taxon>
        <taxon>Stramenopiles</taxon>
        <taxon>Oomycota</taxon>
        <taxon>Peronosporomycetes</taxon>
        <taxon>Peronosporales</taxon>
        <taxon>Peronosporaceae</taxon>
        <taxon>Phytophthora</taxon>
    </lineage>
</organism>
<comment type="caution">
    <text evidence="8">The sequence shown here is derived from an EMBL/GenBank/DDBJ whole genome shotgun (WGS) entry which is preliminary data.</text>
</comment>
<dbReference type="GO" id="GO:0000049">
    <property type="term" value="F:tRNA binding"/>
    <property type="evidence" value="ECO:0007669"/>
    <property type="project" value="TreeGrafter"/>
</dbReference>
<keyword evidence="4" id="KW-0949">S-adenosyl-L-methionine</keyword>
<feature type="compositionally biased region" description="Polar residues" evidence="6">
    <location>
        <begin position="1"/>
        <end position="10"/>
    </location>
</feature>
<dbReference type="EC" id="2.1.1.221" evidence="1"/>
<sequence>MVDISASTKQPEPEQPVAVDEKSSGEDAKKLSKRAMRKEKRRLQSEERKAVKKLKRKEQQRVKKANGLIPPPKELDMSEEAVQRRKDRAIARREAYLMAAEEGVKVVIDCEFEEEMNEKEKKSLSQQIMFSYGVNRKSRTPMNAYITSLHGDIRKNLEKISGFHEWQAFTGTSKSYMDLFKKESLVYLTADSPNTITKLSRDKVYIIGGIVDRNRLKGITYEKAVEQGIETAKLPLDIVVEMGSATRVLTVNHATFINGYFDCFSSQLFYHHLLAKLIIPTHMHRANVPDLFFLSVVCSPSKIALRCFVLTLTSKVIHVSQSTQQQLQNMIAYVQVQKELRKLPRVDGTQVHILHLYPSGSVVQHHARGGVDGRIEFVVRISSAFPAEAPWISCTAGAEGGWPQGYSLRLLIKELCSRIDGSTNGPSVGALVQPLYDVNAPLLTPSAPTLYSERPGKGNTFDSQHYAKRCYILPTGRFCIDEARQMLFRCKWKDTVKQFPVPMVRTLLELRQAIEPHIPAAMHPGISLKFLKSVDLLGLNQQSPKKNEGASPPSPTRLELKSPYLGKILKSGCTIREVEWRDLAIQKQIGIGSSELINGVPDKTRRIPPFPTSWTKRVHMMVRSKLINQNLLMTAEGRVKLAVHYSCKYRFRNIALKRSIGANDRMLWHVSMDGSVREIDIVTIGERRFDNGGVCFNREVLTSQKYSLSADVYSFGIILWEICEGAAPFRDLAPAQIPIAVVQERRRPIISPMTPLVSEQHTFEKLSS</sequence>
<dbReference type="PANTHER" id="PTHR13563:SF13">
    <property type="entry name" value="TRNA METHYLTRANSFERASE 10 HOMOLOG A"/>
    <property type="match status" value="1"/>
</dbReference>
<dbReference type="STRING" id="4790.A0A0W8AZ48"/>
<dbReference type="GO" id="GO:0004672">
    <property type="term" value="F:protein kinase activity"/>
    <property type="evidence" value="ECO:0007669"/>
    <property type="project" value="InterPro"/>
</dbReference>
<protein>
    <recommendedName>
        <fullName evidence="1">tRNA (guanine(9)-N(1))-methyltransferase</fullName>
        <ecNumber evidence="1">2.1.1.221</ecNumber>
    </recommendedName>
</protein>
<feature type="compositionally biased region" description="Basic and acidic residues" evidence="6">
    <location>
        <begin position="19"/>
        <end position="30"/>
    </location>
</feature>
<dbReference type="CDD" id="cd18089">
    <property type="entry name" value="SPOUT_Trm10-like"/>
    <property type="match status" value="1"/>
</dbReference>
<name>A0A0W8AZ48_PHYNI</name>
<dbReference type="PROSITE" id="PS51675">
    <property type="entry name" value="SAM_MT_TRM10"/>
    <property type="match status" value="1"/>
</dbReference>
<dbReference type="Gene3D" id="3.40.1280.30">
    <property type="match status" value="1"/>
</dbReference>
<feature type="compositionally biased region" description="Basic residues" evidence="6">
    <location>
        <begin position="50"/>
        <end position="64"/>
    </location>
</feature>